<evidence type="ECO:0000313" key="4">
    <source>
        <dbReference type="Proteomes" id="UP001165083"/>
    </source>
</evidence>
<evidence type="ECO:0000256" key="1">
    <source>
        <dbReference type="SAM" id="MobiDB-lite"/>
    </source>
</evidence>
<gene>
    <name evidence="3" type="ORF">Plil01_001124300</name>
</gene>
<name>A0A9W6WTQ5_9STRA</name>
<sequence>MGPWPIKSLRTVRVFYLVYGVVCVAWWGLYGTLQAATATSSGFESCLAMSPTLYVFSQYEVASFWVVFIAAVAFFVNEKTARMRQDKLDEWTRKKEDAKRAKQQEQQETRDRVLQDAQEAAQKLEEEQRQRNAAGQQELFGGSDDEAENGANEQEGDADGVNEYGAGDDNADEQPDEDDNGDEDEELVPLEGEAV</sequence>
<organism evidence="3 4">
    <name type="scientific">Phytophthora lilii</name>
    <dbReference type="NCBI Taxonomy" id="2077276"/>
    <lineage>
        <taxon>Eukaryota</taxon>
        <taxon>Sar</taxon>
        <taxon>Stramenopiles</taxon>
        <taxon>Oomycota</taxon>
        <taxon>Peronosporomycetes</taxon>
        <taxon>Peronosporales</taxon>
        <taxon>Peronosporaceae</taxon>
        <taxon>Phytophthora</taxon>
    </lineage>
</organism>
<dbReference type="EMBL" id="BSXW01000635">
    <property type="protein sequence ID" value="GMF26934.1"/>
    <property type="molecule type" value="Genomic_DNA"/>
</dbReference>
<feature type="transmembrane region" description="Helical" evidence="2">
    <location>
        <begin position="12"/>
        <end position="33"/>
    </location>
</feature>
<protein>
    <submittedName>
        <fullName evidence="3">Unnamed protein product</fullName>
    </submittedName>
</protein>
<feature type="region of interest" description="Disordered" evidence="1">
    <location>
        <begin position="92"/>
        <end position="195"/>
    </location>
</feature>
<feature type="compositionally biased region" description="Basic and acidic residues" evidence="1">
    <location>
        <begin position="92"/>
        <end position="114"/>
    </location>
</feature>
<keyword evidence="2" id="KW-1133">Transmembrane helix</keyword>
<feature type="transmembrane region" description="Helical" evidence="2">
    <location>
        <begin position="53"/>
        <end position="76"/>
    </location>
</feature>
<comment type="caution">
    <text evidence="3">The sequence shown here is derived from an EMBL/GenBank/DDBJ whole genome shotgun (WGS) entry which is preliminary data.</text>
</comment>
<reference evidence="3" key="1">
    <citation type="submission" date="2023-04" db="EMBL/GenBank/DDBJ databases">
        <title>Phytophthora lilii NBRC 32176.</title>
        <authorList>
            <person name="Ichikawa N."/>
            <person name="Sato H."/>
            <person name="Tonouchi N."/>
        </authorList>
    </citation>
    <scope>NUCLEOTIDE SEQUENCE</scope>
    <source>
        <strain evidence="3">NBRC 32176</strain>
    </source>
</reference>
<dbReference type="AlphaFoldDB" id="A0A9W6WTQ5"/>
<evidence type="ECO:0000313" key="3">
    <source>
        <dbReference type="EMBL" id="GMF26934.1"/>
    </source>
</evidence>
<keyword evidence="2" id="KW-0472">Membrane</keyword>
<dbReference type="OrthoDB" id="78310at2759"/>
<feature type="compositionally biased region" description="Acidic residues" evidence="1">
    <location>
        <begin position="169"/>
        <end position="195"/>
    </location>
</feature>
<keyword evidence="2" id="KW-0812">Transmembrane</keyword>
<proteinExistence type="predicted"/>
<keyword evidence="4" id="KW-1185">Reference proteome</keyword>
<dbReference type="Proteomes" id="UP001165083">
    <property type="component" value="Unassembled WGS sequence"/>
</dbReference>
<evidence type="ECO:0000256" key="2">
    <source>
        <dbReference type="SAM" id="Phobius"/>
    </source>
</evidence>
<feature type="compositionally biased region" description="Acidic residues" evidence="1">
    <location>
        <begin position="143"/>
        <end position="160"/>
    </location>
</feature>
<accession>A0A9W6WTQ5</accession>